<accession>A0AAV9T8W1</accession>
<dbReference type="Proteomes" id="UP001327957">
    <property type="component" value="Unassembled WGS sequence"/>
</dbReference>
<evidence type="ECO:0000256" key="1">
    <source>
        <dbReference type="SAM" id="MobiDB-lite"/>
    </source>
</evidence>
<protein>
    <submittedName>
        <fullName evidence="2">Uncharacterized protein</fullName>
    </submittedName>
</protein>
<dbReference type="AlphaFoldDB" id="A0AAV9T8W1"/>
<gene>
    <name evidence="2" type="ORF">QIS74_08419</name>
</gene>
<evidence type="ECO:0000313" key="3">
    <source>
        <dbReference type="Proteomes" id="UP001327957"/>
    </source>
</evidence>
<comment type="caution">
    <text evidence="2">The sequence shown here is derived from an EMBL/GenBank/DDBJ whole genome shotgun (WGS) entry which is preliminary data.</text>
</comment>
<name>A0AAV9T8W1_9PEZI</name>
<dbReference type="EMBL" id="JASAOK010000043">
    <property type="protein sequence ID" value="KAK6215400.1"/>
    <property type="molecule type" value="Genomic_DNA"/>
</dbReference>
<organism evidence="2 3">
    <name type="scientific">Colletotrichum tabaci</name>
    <dbReference type="NCBI Taxonomy" id="1209068"/>
    <lineage>
        <taxon>Eukaryota</taxon>
        <taxon>Fungi</taxon>
        <taxon>Dikarya</taxon>
        <taxon>Ascomycota</taxon>
        <taxon>Pezizomycotina</taxon>
        <taxon>Sordariomycetes</taxon>
        <taxon>Hypocreomycetidae</taxon>
        <taxon>Glomerellales</taxon>
        <taxon>Glomerellaceae</taxon>
        <taxon>Colletotrichum</taxon>
        <taxon>Colletotrichum destructivum species complex</taxon>
    </lineage>
</organism>
<proteinExistence type="predicted"/>
<reference evidence="2 3" key="1">
    <citation type="submission" date="2023-04" db="EMBL/GenBank/DDBJ databases">
        <title>Colletotrichum tabacum stain YC1 causing leaf anthracnose on Nicotiana tabacum(L.) cv.</title>
        <authorList>
            <person name="Ji Z."/>
            <person name="Wang M."/>
            <person name="Zhang J."/>
            <person name="Wang N."/>
            <person name="Zhou Z."/>
        </authorList>
    </citation>
    <scope>NUCLEOTIDE SEQUENCE [LARGE SCALE GENOMIC DNA]</scope>
    <source>
        <strain evidence="2 3">YC1</strain>
    </source>
</reference>
<feature type="region of interest" description="Disordered" evidence="1">
    <location>
        <begin position="1"/>
        <end position="25"/>
    </location>
</feature>
<sequence>MNAAQPALKRSRVKPPPTLITDEEPRTTLLQNTRGRGELQNSALDTMCQLKFPKICLVDLTEVERMTQEDYVPRVAILLSILGSKTVFLRHQFGALRRGTLRMCRCLN</sequence>
<keyword evidence="3" id="KW-1185">Reference proteome</keyword>
<evidence type="ECO:0000313" key="2">
    <source>
        <dbReference type="EMBL" id="KAK6215400.1"/>
    </source>
</evidence>